<dbReference type="GO" id="GO:0000976">
    <property type="term" value="F:transcription cis-regulatory region binding"/>
    <property type="evidence" value="ECO:0007669"/>
    <property type="project" value="TreeGrafter"/>
</dbReference>
<evidence type="ECO:0000313" key="6">
    <source>
        <dbReference type="EMBL" id="QDH22062.1"/>
    </source>
</evidence>
<reference evidence="6 7" key="1">
    <citation type="submission" date="2019-06" db="EMBL/GenBank/DDBJ databases">
        <title>Saccharibacillus brassicae sp. nov., an endophytic bacterium isolated from Chinese cabbage seeds (Brassica pekinensis).</title>
        <authorList>
            <person name="Jiang L."/>
            <person name="Lee J."/>
            <person name="Kim S.W."/>
        </authorList>
    </citation>
    <scope>NUCLEOTIDE SEQUENCE [LARGE SCALE GENOMIC DNA]</scope>
    <source>
        <strain evidence="7">KCTC 43072 / ATSA2</strain>
    </source>
</reference>
<dbReference type="InterPro" id="IPR036271">
    <property type="entry name" value="Tet_transcr_reg_TetR-rel_C_sf"/>
</dbReference>
<dbReference type="AlphaFoldDB" id="A0A4Y6UWF4"/>
<evidence type="ECO:0000256" key="1">
    <source>
        <dbReference type="ARBA" id="ARBA00023015"/>
    </source>
</evidence>
<keyword evidence="1" id="KW-0805">Transcription regulation</keyword>
<dbReference type="OrthoDB" id="2388018at2"/>
<dbReference type="InterPro" id="IPR001647">
    <property type="entry name" value="HTH_TetR"/>
</dbReference>
<evidence type="ECO:0000256" key="4">
    <source>
        <dbReference type="PROSITE-ProRule" id="PRU00335"/>
    </source>
</evidence>
<evidence type="ECO:0000256" key="2">
    <source>
        <dbReference type="ARBA" id="ARBA00023125"/>
    </source>
</evidence>
<dbReference type="PANTHER" id="PTHR30055:SF234">
    <property type="entry name" value="HTH-TYPE TRANSCRIPTIONAL REGULATOR BETI"/>
    <property type="match status" value="1"/>
</dbReference>
<keyword evidence="2 4" id="KW-0238">DNA-binding</keyword>
<proteinExistence type="predicted"/>
<dbReference type="EMBL" id="CP041217">
    <property type="protein sequence ID" value="QDH22062.1"/>
    <property type="molecule type" value="Genomic_DNA"/>
</dbReference>
<dbReference type="KEGG" id="saca:FFV09_15150"/>
<evidence type="ECO:0000313" key="7">
    <source>
        <dbReference type="Proteomes" id="UP000316968"/>
    </source>
</evidence>
<protein>
    <submittedName>
        <fullName evidence="6">TetR/AcrR family transcriptional regulator</fullName>
    </submittedName>
</protein>
<feature type="DNA-binding region" description="H-T-H motif" evidence="4">
    <location>
        <begin position="36"/>
        <end position="55"/>
    </location>
</feature>
<dbReference type="InterPro" id="IPR009057">
    <property type="entry name" value="Homeodomain-like_sf"/>
</dbReference>
<accession>A0A4Y6UWF4</accession>
<sequence>MRKTSVPARPAQPNQIRMNHILDTATGLLIEKPNASLNEIAQQAGIGIATLHRYVESREQLMVRLGFRAIEVVRTAIAGVAFDEEQAERYVTDLIEALVPLGDKVHFLVHDASVNENPEIEQAYEKLRQPVMEAFERLRERGVFRAELQPEWMWGTAYSLLFLAWEQIRAGVLAPRAAVSLVADTLCRGLGPDRRR</sequence>
<evidence type="ECO:0000256" key="3">
    <source>
        <dbReference type="ARBA" id="ARBA00023163"/>
    </source>
</evidence>
<keyword evidence="7" id="KW-1185">Reference proteome</keyword>
<gene>
    <name evidence="6" type="ORF">FFV09_15150</name>
</gene>
<dbReference type="GO" id="GO:0003700">
    <property type="term" value="F:DNA-binding transcription factor activity"/>
    <property type="evidence" value="ECO:0007669"/>
    <property type="project" value="TreeGrafter"/>
</dbReference>
<dbReference type="RefSeq" id="WP_141448606.1">
    <property type="nucleotide sequence ID" value="NZ_CP041217.1"/>
</dbReference>
<evidence type="ECO:0000259" key="5">
    <source>
        <dbReference type="PROSITE" id="PS50977"/>
    </source>
</evidence>
<dbReference type="PANTHER" id="PTHR30055">
    <property type="entry name" value="HTH-TYPE TRANSCRIPTIONAL REGULATOR RUTR"/>
    <property type="match status" value="1"/>
</dbReference>
<keyword evidence="3" id="KW-0804">Transcription</keyword>
<dbReference type="Gene3D" id="1.10.357.10">
    <property type="entry name" value="Tetracycline Repressor, domain 2"/>
    <property type="match status" value="1"/>
</dbReference>
<dbReference type="PROSITE" id="PS50977">
    <property type="entry name" value="HTH_TETR_2"/>
    <property type="match status" value="1"/>
</dbReference>
<organism evidence="6 7">
    <name type="scientific">Saccharibacillus brassicae</name>
    <dbReference type="NCBI Taxonomy" id="2583377"/>
    <lineage>
        <taxon>Bacteria</taxon>
        <taxon>Bacillati</taxon>
        <taxon>Bacillota</taxon>
        <taxon>Bacilli</taxon>
        <taxon>Bacillales</taxon>
        <taxon>Paenibacillaceae</taxon>
        <taxon>Saccharibacillus</taxon>
    </lineage>
</organism>
<dbReference type="InterPro" id="IPR050109">
    <property type="entry name" value="HTH-type_TetR-like_transc_reg"/>
</dbReference>
<dbReference type="SUPFAM" id="SSF48498">
    <property type="entry name" value="Tetracyclin repressor-like, C-terminal domain"/>
    <property type="match status" value="1"/>
</dbReference>
<name>A0A4Y6UWF4_SACBS</name>
<dbReference type="SUPFAM" id="SSF46689">
    <property type="entry name" value="Homeodomain-like"/>
    <property type="match status" value="1"/>
</dbReference>
<feature type="domain" description="HTH tetR-type" evidence="5">
    <location>
        <begin position="15"/>
        <end position="73"/>
    </location>
</feature>
<dbReference type="Proteomes" id="UP000316968">
    <property type="component" value="Chromosome"/>
</dbReference>